<evidence type="ECO:0000313" key="2">
    <source>
        <dbReference type="Proteomes" id="UP000011693"/>
    </source>
</evidence>
<gene>
    <name evidence="1" type="ORF">C482_10976</name>
</gene>
<sequence>MFHRQTITDEPSSPILVDALENFCEIGLEYNAVTFRLLLVAEQSLLDFEDDLRMIAREVEQGVELVEGGVFP</sequence>
<proteinExistence type="predicted"/>
<organism evidence="1 2">
    <name type="scientific">Natrialba chahannaoensis JCM 10990</name>
    <dbReference type="NCBI Taxonomy" id="1227492"/>
    <lineage>
        <taxon>Archaea</taxon>
        <taxon>Methanobacteriati</taxon>
        <taxon>Methanobacteriota</taxon>
        <taxon>Stenosarchaea group</taxon>
        <taxon>Halobacteria</taxon>
        <taxon>Halobacteriales</taxon>
        <taxon>Natrialbaceae</taxon>
        <taxon>Natrialba</taxon>
    </lineage>
</organism>
<comment type="caution">
    <text evidence="1">The sequence shown here is derived from an EMBL/GenBank/DDBJ whole genome shotgun (WGS) entry which is preliminary data.</text>
</comment>
<reference evidence="1 2" key="1">
    <citation type="journal article" date="2014" name="PLoS Genet.">
        <title>Phylogenetically driven sequencing of extremely halophilic archaea reveals strategies for static and dynamic osmo-response.</title>
        <authorList>
            <person name="Becker E.A."/>
            <person name="Seitzer P.M."/>
            <person name="Tritt A."/>
            <person name="Larsen D."/>
            <person name="Krusor M."/>
            <person name="Yao A.I."/>
            <person name="Wu D."/>
            <person name="Madern D."/>
            <person name="Eisen J.A."/>
            <person name="Darling A.E."/>
            <person name="Facciotti M.T."/>
        </authorList>
    </citation>
    <scope>NUCLEOTIDE SEQUENCE [LARGE SCALE GENOMIC DNA]</scope>
    <source>
        <strain evidence="1 2">JCM 10990</strain>
    </source>
</reference>
<protein>
    <submittedName>
        <fullName evidence="1">Uncharacterized protein</fullName>
    </submittedName>
</protein>
<evidence type="ECO:0000313" key="1">
    <source>
        <dbReference type="EMBL" id="ELY99073.1"/>
    </source>
</evidence>
<dbReference type="EMBL" id="AOIN01000059">
    <property type="protein sequence ID" value="ELY99073.1"/>
    <property type="molecule type" value="Genomic_DNA"/>
</dbReference>
<dbReference type="Proteomes" id="UP000011693">
    <property type="component" value="Unassembled WGS sequence"/>
</dbReference>
<accession>M0ANX5</accession>
<dbReference type="AlphaFoldDB" id="M0ANX5"/>
<name>M0ANX5_9EURY</name>
<keyword evidence="2" id="KW-1185">Reference proteome</keyword>